<dbReference type="EMBL" id="QZBT01000024">
    <property type="protein sequence ID" value="THZ86306.1"/>
    <property type="molecule type" value="Genomic_DNA"/>
</dbReference>
<organism evidence="10 11">
    <name type="scientific">Aureobasidium pullulans</name>
    <name type="common">Black yeast</name>
    <name type="synonym">Pullularia pullulans</name>
    <dbReference type="NCBI Taxonomy" id="5580"/>
    <lineage>
        <taxon>Eukaryota</taxon>
        <taxon>Fungi</taxon>
        <taxon>Dikarya</taxon>
        <taxon>Ascomycota</taxon>
        <taxon>Pezizomycotina</taxon>
        <taxon>Dothideomycetes</taxon>
        <taxon>Dothideomycetidae</taxon>
        <taxon>Dothideales</taxon>
        <taxon>Saccotheciaceae</taxon>
        <taxon>Aureobasidium</taxon>
    </lineage>
</organism>
<dbReference type="GO" id="GO:0000272">
    <property type="term" value="P:polysaccharide catabolic process"/>
    <property type="evidence" value="ECO:0007669"/>
    <property type="project" value="UniProtKB-KW"/>
</dbReference>
<dbReference type="GO" id="GO:0047490">
    <property type="term" value="F:pectin lyase activity"/>
    <property type="evidence" value="ECO:0007669"/>
    <property type="project" value="UniProtKB-EC"/>
</dbReference>
<comment type="caution">
    <text evidence="10">The sequence shown here is derived from an EMBL/GenBank/DDBJ whole genome shotgun (WGS) entry which is preliminary data.</text>
</comment>
<keyword evidence="3" id="KW-0964">Secreted</keyword>
<dbReference type="InterPro" id="IPR012334">
    <property type="entry name" value="Pectin_lyas_fold"/>
</dbReference>
<dbReference type="PANTHER" id="PTHR31683">
    <property type="entry name" value="PECTATE LYASE 18-RELATED"/>
    <property type="match status" value="1"/>
</dbReference>
<proteinExistence type="inferred from homology"/>
<dbReference type="GO" id="GO:0005576">
    <property type="term" value="C:extracellular region"/>
    <property type="evidence" value="ECO:0007669"/>
    <property type="project" value="UniProtKB-SubCell"/>
</dbReference>
<comment type="similarity">
    <text evidence="2">Belongs to the polysaccharide lyase 1 family.</text>
</comment>
<accession>A0A4V6TJF4</accession>
<dbReference type="PANTHER" id="PTHR31683:SF16">
    <property type="entry name" value="PECTIN LYASE A-RELATED"/>
    <property type="match status" value="1"/>
</dbReference>
<protein>
    <recommendedName>
        <fullName evidence="7">pectin lyase</fullName>
        <ecNumber evidence="7">4.2.2.10</ecNumber>
    </recommendedName>
</protein>
<feature type="domain" description="Pectate lyase" evidence="9">
    <location>
        <begin position="95"/>
        <end position="317"/>
    </location>
</feature>
<evidence type="ECO:0000256" key="8">
    <source>
        <dbReference type="SAM" id="SignalP"/>
    </source>
</evidence>
<reference evidence="10 11" key="1">
    <citation type="submission" date="2018-10" db="EMBL/GenBank/DDBJ databases">
        <title>Fifty Aureobasidium pullulans genomes reveal a recombining polyextremotolerant generalist.</title>
        <authorList>
            <person name="Gostincar C."/>
            <person name="Turk M."/>
            <person name="Zajc J."/>
            <person name="Gunde-Cimerman N."/>
        </authorList>
    </citation>
    <scope>NUCLEOTIDE SEQUENCE [LARGE SCALE GENOMIC DNA]</scope>
    <source>
        <strain evidence="10 11">EXF-3403</strain>
    </source>
</reference>
<dbReference type="SMART" id="SM00656">
    <property type="entry name" value="Amb_all"/>
    <property type="match status" value="1"/>
</dbReference>
<name>A0A4V6TJF4_AURPU</name>
<feature type="signal peptide" evidence="8">
    <location>
        <begin position="1"/>
        <end position="20"/>
    </location>
</feature>
<evidence type="ECO:0000256" key="3">
    <source>
        <dbReference type="ARBA" id="ARBA00022525"/>
    </source>
</evidence>
<dbReference type="FunFam" id="2.160.20.10:FF:000003">
    <property type="entry name" value="Pectin lyase F"/>
    <property type="match status" value="1"/>
</dbReference>
<keyword evidence="5 10" id="KW-0456">Lyase</keyword>
<dbReference type="InterPro" id="IPR045032">
    <property type="entry name" value="PEL"/>
</dbReference>
<dbReference type="Proteomes" id="UP000310039">
    <property type="component" value="Unassembled WGS sequence"/>
</dbReference>
<dbReference type="Gene3D" id="2.160.20.10">
    <property type="entry name" value="Single-stranded right-handed beta-helix, Pectin lyase-like"/>
    <property type="match status" value="1"/>
</dbReference>
<gene>
    <name evidence="10" type="ORF">D6C84_02669</name>
</gene>
<evidence type="ECO:0000256" key="4">
    <source>
        <dbReference type="ARBA" id="ARBA00022729"/>
    </source>
</evidence>
<feature type="chain" id="PRO_5020773649" description="pectin lyase" evidence="8">
    <location>
        <begin position="21"/>
        <end position="390"/>
    </location>
</feature>
<evidence type="ECO:0000313" key="11">
    <source>
        <dbReference type="Proteomes" id="UP000310039"/>
    </source>
</evidence>
<evidence type="ECO:0000256" key="5">
    <source>
        <dbReference type="ARBA" id="ARBA00023239"/>
    </source>
</evidence>
<evidence type="ECO:0000256" key="1">
    <source>
        <dbReference type="ARBA" id="ARBA00004613"/>
    </source>
</evidence>
<sequence>MKSFTLFTSALAAFASTVSAAGVTGAAEGFAKGVTGGGSAAPVYPSTTAELVSYLGDSSPRVIILTKTFDFRNTEGTTSASGCSPWGTGSLCQQAIDKDGWCENYESSAPKVSSLTYDKAGMIGITVNSNKSLVGQGSKGIIKGKGLRLANGVKESIRYSSLHRALLTRNKNLAITDINPHYVWGGDAITLAGTDMIWIDHVTTQRIARQHIVLGESASGRVTISNCDIDGASSWSATCDGRHYWALYFTGSSDLITLKGNYIHHTSGRSPKVQGNTLLHAVNNYWYDIDSKGHAFELGSGGYVLAEGNKFQNVNTIIEAGATGKYFTVPSSGSACSSVLGRSCVNNAFGSSGLFSSADTSFLSNFKGKNIASAAAASTVSTANVGYGKI</sequence>
<dbReference type="AlphaFoldDB" id="A0A4V6TJF4"/>
<evidence type="ECO:0000259" key="9">
    <source>
        <dbReference type="SMART" id="SM00656"/>
    </source>
</evidence>
<comment type="catalytic activity">
    <reaction evidence="6">
        <text>Eliminative cleavage of (1-&gt;4)-alpha-D-galacturonan methyl ester to give oligosaccharides with 4-deoxy-6-O-methyl-alpha-D-galact-4-enuronosyl groups at their non-reducing ends.</text>
        <dbReference type="EC" id="4.2.2.10"/>
    </reaction>
</comment>
<evidence type="ECO:0000313" key="10">
    <source>
        <dbReference type="EMBL" id="THZ86306.1"/>
    </source>
</evidence>
<evidence type="ECO:0000256" key="7">
    <source>
        <dbReference type="ARBA" id="ARBA00039082"/>
    </source>
</evidence>
<dbReference type="SUPFAM" id="SSF51126">
    <property type="entry name" value="Pectin lyase-like"/>
    <property type="match status" value="1"/>
</dbReference>
<evidence type="ECO:0000256" key="6">
    <source>
        <dbReference type="ARBA" id="ARBA00036818"/>
    </source>
</evidence>
<dbReference type="InterPro" id="IPR002022">
    <property type="entry name" value="Pec_lyase"/>
</dbReference>
<dbReference type="InterPro" id="IPR011050">
    <property type="entry name" value="Pectin_lyase_fold/virulence"/>
</dbReference>
<dbReference type="GO" id="GO:0030570">
    <property type="term" value="F:pectate lyase activity"/>
    <property type="evidence" value="ECO:0007669"/>
    <property type="project" value="InterPro"/>
</dbReference>
<evidence type="ECO:0000256" key="2">
    <source>
        <dbReference type="ARBA" id="ARBA00010980"/>
    </source>
</evidence>
<keyword evidence="4 8" id="KW-0732">Signal</keyword>
<dbReference type="EC" id="4.2.2.10" evidence="7"/>
<comment type="subcellular location">
    <subcellularLocation>
        <location evidence="1">Secreted</location>
    </subcellularLocation>
</comment>